<organism evidence="1">
    <name type="scientific">Arundo donax</name>
    <name type="common">Giant reed</name>
    <name type="synonym">Donax arundinaceus</name>
    <dbReference type="NCBI Taxonomy" id="35708"/>
    <lineage>
        <taxon>Eukaryota</taxon>
        <taxon>Viridiplantae</taxon>
        <taxon>Streptophyta</taxon>
        <taxon>Embryophyta</taxon>
        <taxon>Tracheophyta</taxon>
        <taxon>Spermatophyta</taxon>
        <taxon>Magnoliopsida</taxon>
        <taxon>Liliopsida</taxon>
        <taxon>Poales</taxon>
        <taxon>Poaceae</taxon>
        <taxon>PACMAD clade</taxon>
        <taxon>Arundinoideae</taxon>
        <taxon>Arundineae</taxon>
        <taxon>Arundo</taxon>
    </lineage>
</organism>
<proteinExistence type="predicted"/>
<dbReference type="EMBL" id="GBRH01174938">
    <property type="protein sequence ID" value="JAE22958.1"/>
    <property type="molecule type" value="Transcribed_RNA"/>
</dbReference>
<dbReference type="AlphaFoldDB" id="A0A0A9GQJ8"/>
<name>A0A0A9GQJ8_ARUDO</name>
<sequence>MPISPEGKGFSYVHQFQPGTMFPSILHCLPEACNLLFMHHISKTIPHNFIQRLDLSSARSTSVPCSTFIMIW</sequence>
<reference evidence="1" key="1">
    <citation type="submission" date="2014-09" db="EMBL/GenBank/DDBJ databases">
        <authorList>
            <person name="Magalhaes I.L.F."/>
            <person name="Oliveira U."/>
            <person name="Santos F.R."/>
            <person name="Vidigal T.H.D.A."/>
            <person name="Brescovit A.D."/>
            <person name="Santos A.J."/>
        </authorList>
    </citation>
    <scope>NUCLEOTIDE SEQUENCE</scope>
    <source>
        <tissue evidence="1">Shoot tissue taken approximately 20 cm above the soil surface</tissue>
    </source>
</reference>
<reference evidence="1" key="2">
    <citation type="journal article" date="2015" name="Data Brief">
        <title>Shoot transcriptome of the giant reed, Arundo donax.</title>
        <authorList>
            <person name="Barrero R.A."/>
            <person name="Guerrero F.D."/>
            <person name="Moolhuijzen P."/>
            <person name="Goolsby J.A."/>
            <person name="Tidwell J."/>
            <person name="Bellgard S.E."/>
            <person name="Bellgard M.I."/>
        </authorList>
    </citation>
    <scope>NUCLEOTIDE SEQUENCE</scope>
    <source>
        <tissue evidence="1">Shoot tissue taken approximately 20 cm above the soil surface</tissue>
    </source>
</reference>
<protein>
    <submittedName>
        <fullName evidence="1">Uncharacterized protein</fullName>
    </submittedName>
</protein>
<evidence type="ECO:0000313" key="1">
    <source>
        <dbReference type="EMBL" id="JAE22958.1"/>
    </source>
</evidence>
<accession>A0A0A9GQJ8</accession>